<accession>V4LQ88</accession>
<feature type="transmembrane region" description="Helical" evidence="1">
    <location>
        <begin position="27"/>
        <end position="51"/>
    </location>
</feature>
<organism evidence="2 3">
    <name type="scientific">Eutrema salsugineum</name>
    <name type="common">Saltwater cress</name>
    <name type="synonym">Sisymbrium salsugineum</name>
    <dbReference type="NCBI Taxonomy" id="72664"/>
    <lineage>
        <taxon>Eukaryota</taxon>
        <taxon>Viridiplantae</taxon>
        <taxon>Streptophyta</taxon>
        <taxon>Embryophyta</taxon>
        <taxon>Tracheophyta</taxon>
        <taxon>Spermatophyta</taxon>
        <taxon>Magnoliopsida</taxon>
        <taxon>eudicotyledons</taxon>
        <taxon>Gunneridae</taxon>
        <taxon>Pentapetalae</taxon>
        <taxon>rosids</taxon>
        <taxon>malvids</taxon>
        <taxon>Brassicales</taxon>
        <taxon>Brassicaceae</taxon>
        <taxon>Eutremeae</taxon>
        <taxon>Eutrema</taxon>
    </lineage>
</organism>
<dbReference type="EMBL" id="KI517441">
    <property type="protein sequence ID" value="ESQ44642.1"/>
    <property type="molecule type" value="Genomic_DNA"/>
</dbReference>
<keyword evidence="3" id="KW-1185">Reference proteome</keyword>
<dbReference type="Gramene" id="ESQ44642">
    <property type="protein sequence ID" value="ESQ44642"/>
    <property type="gene ID" value="EUTSA_v10003392mg"/>
</dbReference>
<keyword evidence="1" id="KW-1133">Transmembrane helix</keyword>
<name>V4LQ88_EUTSA</name>
<dbReference type="Proteomes" id="UP000030689">
    <property type="component" value="Unassembled WGS sequence"/>
</dbReference>
<evidence type="ECO:0000313" key="3">
    <source>
        <dbReference type="Proteomes" id="UP000030689"/>
    </source>
</evidence>
<proteinExistence type="predicted"/>
<evidence type="ECO:0000313" key="2">
    <source>
        <dbReference type="EMBL" id="ESQ44642.1"/>
    </source>
</evidence>
<feature type="non-terminal residue" evidence="2">
    <location>
        <position position="1"/>
    </location>
</feature>
<dbReference type="AlphaFoldDB" id="V4LQ88"/>
<dbReference type="KEGG" id="eus:EUTSA_v10003392mg"/>
<reference evidence="2 3" key="1">
    <citation type="journal article" date="2013" name="Front. Plant Sci.">
        <title>The Reference Genome of the Halophytic Plant Eutrema salsugineum.</title>
        <authorList>
            <person name="Yang R."/>
            <person name="Jarvis D.E."/>
            <person name="Chen H."/>
            <person name="Beilstein M.A."/>
            <person name="Grimwood J."/>
            <person name="Jenkins J."/>
            <person name="Shu S."/>
            <person name="Prochnik S."/>
            <person name="Xin M."/>
            <person name="Ma C."/>
            <person name="Schmutz J."/>
            <person name="Wing R.A."/>
            <person name="Mitchell-Olds T."/>
            <person name="Schumaker K.S."/>
            <person name="Wang X."/>
        </authorList>
    </citation>
    <scope>NUCLEOTIDE SEQUENCE [LARGE SCALE GENOMIC DNA]</scope>
</reference>
<protein>
    <submittedName>
        <fullName evidence="2">Uncharacterized protein</fullName>
    </submittedName>
</protein>
<sequence>FRLDRELGLEPGLELGLELKTGVNSDLLIFIRICVNLSLMLWYAISVVLVLG</sequence>
<evidence type="ECO:0000256" key="1">
    <source>
        <dbReference type="SAM" id="Phobius"/>
    </source>
</evidence>
<keyword evidence="1" id="KW-0812">Transmembrane</keyword>
<gene>
    <name evidence="2" type="ORF">EUTSA_v10003392mg</name>
</gene>
<keyword evidence="1" id="KW-0472">Membrane</keyword>